<dbReference type="SFLD" id="SFLDG01152">
    <property type="entry name" value="Main.3:_Omega-_and_Tau-like"/>
    <property type="match status" value="1"/>
</dbReference>
<dbReference type="EMBL" id="JAWPEI010000002">
    <property type="protein sequence ID" value="KAK4735605.1"/>
    <property type="molecule type" value="Genomic_DNA"/>
</dbReference>
<dbReference type="SUPFAM" id="SSF52833">
    <property type="entry name" value="Thioredoxin-like"/>
    <property type="match status" value="1"/>
</dbReference>
<dbReference type="Pfam" id="PF02798">
    <property type="entry name" value="GST_N"/>
    <property type="match status" value="1"/>
</dbReference>
<evidence type="ECO:0000256" key="3">
    <source>
        <dbReference type="RuleBase" id="RU369102"/>
    </source>
</evidence>
<comment type="similarity">
    <text evidence="3">Belongs to the GST superfamily.</text>
</comment>
<gene>
    <name evidence="6" type="ORF">R3W88_009866</name>
</gene>
<dbReference type="InterPro" id="IPR036249">
    <property type="entry name" value="Thioredoxin-like_sf"/>
</dbReference>
<sequence>MCIYISKTLCRVRKKYQRGKMGEENKVTLHGMWLSPYVKRVELALKVKGIPFEYVEEDLSNKSPLILKYNPIHKKVPILVHNGKPVNESFVIVEYIDETWKNGPQLLPEDPYERTKVRFWAAYIQQVMECMLNIFTAADQKKACKEFHQKFSVLEDGMKTFFPGGNPKIENRNIGLVDIWIVVAFGMCKAQEEAFGVNFLDPEKAPLIFSWVNSLLELPLLKETIPDHNKAVSFLRVFKERHTNAQTH</sequence>
<dbReference type="SFLD" id="SFLDG00358">
    <property type="entry name" value="Main_(cytGST)"/>
    <property type="match status" value="1"/>
</dbReference>
<accession>A0AAV9MFJ5</accession>
<dbReference type="AlphaFoldDB" id="A0AAV9MFJ5"/>
<dbReference type="PROSITE" id="PS50405">
    <property type="entry name" value="GST_CTER"/>
    <property type="match status" value="1"/>
</dbReference>
<comment type="subcellular location">
    <subcellularLocation>
        <location evidence="3">Cytoplasm</location>
        <location evidence="3">Cytosol</location>
    </subcellularLocation>
</comment>
<dbReference type="GO" id="GO:0006749">
    <property type="term" value="P:glutathione metabolic process"/>
    <property type="evidence" value="ECO:0007669"/>
    <property type="project" value="InterPro"/>
</dbReference>
<dbReference type="InterPro" id="IPR040079">
    <property type="entry name" value="Glutathione_S-Trfase"/>
</dbReference>
<keyword evidence="7" id="KW-1185">Reference proteome</keyword>
<evidence type="ECO:0000259" key="5">
    <source>
        <dbReference type="PROSITE" id="PS50405"/>
    </source>
</evidence>
<dbReference type="GO" id="GO:0004364">
    <property type="term" value="F:glutathione transferase activity"/>
    <property type="evidence" value="ECO:0007669"/>
    <property type="project" value="UniProtKB-UniRule"/>
</dbReference>
<name>A0AAV9MFJ5_9SOLN</name>
<keyword evidence="3" id="KW-0963">Cytoplasm</keyword>
<dbReference type="SFLD" id="SFLDS00019">
    <property type="entry name" value="Glutathione_Transferase_(cytos"/>
    <property type="match status" value="1"/>
</dbReference>
<dbReference type="Proteomes" id="UP001311915">
    <property type="component" value="Unassembled WGS sequence"/>
</dbReference>
<dbReference type="InterPro" id="IPR045074">
    <property type="entry name" value="GST_C_Tau"/>
</dbReference>
<evidence type="ECO:0000259" key="4">
    <source>
        <dbReference type="PROSITE" id="PS50404"/>
    </source>
</evidence>
<organism evidence="6 7">
    <name type="scientific">Solanum pinnatisectum</name>
    <name type="common">tansyleaf nightshade</name>
    <dbReference type="NCBI Taxonomy" id="50273"/>
    <lineage>
        <taxon>Eukaryota</taxon>
        <taxon>Viridiplantae</taxon>
        <taxon>Streptophyta</taxon>
        <taxon>Embryophyta</taxon>
        <taxon>Tracheophyta</taxon>
        <taxon>Spermatophyta</taxon>
        <taxon>Magnoliopsida</taxon>
        <taxon>eudicotyledons</taxon>
        <taxon>Gunneridae</taxon>
        <taxon>Pentapetalae</taxon>
        <taxon>asterids</taxon>
        <taxon>lamiids</taxon>
        <taxon>Solanales</taxon>
        <taxon>Solanaceae</taxon>
        <taxon>Solanoideae</taxon>
        <taxon>Solaneae</taxon>
        <taxon>Solanum</taxon>
    </lineage>
</organism>
<dbReference type="Gene3D" id="3.40.30.10">
    <property type="entry name" value="Glutaredoxin"/>
    <property type="match status" value="1"/>
</dbReference>
<dbReference type="PROSITE" id="PS50404">
    <property type="entry name" value="GST_NTER"/>
    <property type="match status" value="1"/>
</dbReference>
<reference evidence="6 7" key="1">
    <citation type="submission" date="2023-10" db="EMBL/GenBank/DDBJ databases">
        <title>Genome-Wide Identification Analysis in wild type Solanum Pinnatisectum Reveals Some Genes Defensing Phytophthora Infestans.</title>
        <authorList>
            <person name="Sun C."/>
        </authorList>
    </citation>
    <scope>NUCLEOTIDE SEQUENCE [LARGE SCALE GENOMIC DNA]</scope>
    <source>
        <strain evidence="6">LQN</strain>
        <tissue evidence="6">Leaf</tissue>
    </source>
</reference>
<dbReference type="InterPro" id="IPR036282">
    <property type="entry name" value="Glutathione-S-Trfase_C_sf"/>
</dbReference>
<feature type="domain" description="GST C-terminal" evidence="5">
    <location>
        <begin position="110"/>
        <end position="243"/>
    </location>
</feature>
<dbReference type="SUPFAM" id="SSF47616">
    <property type="entry name" value="GST C-terminal domain-like"/>
    <property type="match status" value="1"/>
</dbReference>
<comment type="caution">
    <text evidence="6">The sequence shown here is derived from an EMBL/GenBank/DDBJ whole genome shotgun (WGS) entry which is preliminary data.</text>
</comment>
<evidence type="ECO:0000256" key="1">
    <source>
        <dbReference type="ARBA" id="ARBA00022679"/>
    </source>
</evidence>
<dbReference type="EC" id="2.5.1.18" evidence="3"/>
<protein>
    <recommendedName>
        <fullName evidence="3">Glutathione S-transferase</fullName>
        <ecNumber evidence="3">2.5.1.18</ecNumber>
    </recommendedName>
</protein>
<evidence type="ECO:0000313" key="7">
    <source>
        <dbReference type="Proteomes" id="UP001311915"/>
    </source>
</evidence>
<dbReference type="CDD" id="cd03185">
    <property type="entry name" value="GST_C_Tau"/>
    <property type="match status" value="1"/>
</dbReference>
<dbReference type="GO" id="GO:0005829">
    <property type="term" value="C:cytosol"/>
    <property type="evidence" value="ECO:0007669"/>
    <property type="project" value="UniProtKB-SubCell"/>
</dbReference>
<comment type="catalytic activity">
    <reaction evidence="2 3">
        <text>RX + glutathione = an S-substituted glutathione + a halide anion + H(+)</text>
        <dbReference type="Rhea" id="RHEA:16437"/>
        <dbReference type="ChEBI" id="CHEBI:15378"/>
        <dbReference type="ChEBI" id="CHEBI:16042"/>
        <dbReference type="ChEBI" id="CHEBI:17792"/>
        <dbReference type="ChEBI" id="CHEBI:57925"/>
        <dbReference type="ChEBI" id="CHEBI:90779"/>
        <dbReference type="EC" id="2.5.1.18"/>
    </reaction>
</comment>
<comment type="function">
    <text evidence="3">Is involved in the conjugation of reduced glutathione to a wide number of exogenous and endogenous hydrophobic electrophiles.</text>
</comment>
<evidence type="ECO:0000313" key="6">
    <source>
        <dbReference type="EMBL" id="KAK4735605.1"/>
    </source>
</evidence>
<dbReference type="Gene3D" id="1.20.1050.10">
    <property type="match status" value="1"/>
</dbReference>
<keyword evidence="1 3" id="KW-0808">Transferase</keyword>
<dbReference type="InterPro" id="IPR004045">
    <property type="entry name" value="Glutathione_S-Trfase_N"/>
</dbReference>
<dbReference type="InterPro" id="IPR045073">
    <property type="entry name" value="Omega/Tau-like"/>
</dbReference>
<dbReference type="FunFam" id="3.40.30.10:FF:000014">
    <property type="entry name" value="Tau class glutathione S-transferase"/>
    <property type="match status" value="1"/>
</dbReference>
<proteinExistence type="inferred from homology"/>
<dbReference type="InterPro" id="IPR010987">
    <property type="entry name" value="Glutathione-S-Trfase_C-like"/>
</dbReference>
<evidence type="ECO:0000256" key="2">
    <source>
        <dbReference type="ARBA" id="ARBA00047960"/>
    </source>
</evidence>
<dbReference type="CDD" id="cd03058">
    <property type="entry name" value="GST_N_Tau"/>
    <property type="match status" value="1"/>
</dbReference>
<dbReference type="PANTHER" id="PTHR11260:SF766">
    <property type="entry name" value="GLUTATHIONE S-TRANSFERASE"/>
    <property type="match status" value="1"/>
</dbReference>
<dbReference type="PANTHER" id="PTHR11260">
    <property type="entry name" value="GLUTATHIONE S-TRANSFERASE, GST, SUPERFAMILY, GST DOMAIN CONTAINING"/>
    <property type="match status" value="1"/>
</dbReference>
<feature type="domain" description="GST N-terminal" evidence="4">
    <location>
        <begin position="25"/>
        <end position="104"/>
    </location>
</feature>